<dbReference type="EMBL" id="AAIBIC010000059">
    <property type="protein sequence ID" value="ECC3917354.1"/>
    <property type="molecule type" value="Genomic_DNA"/>
</dbReference>
<evidence type="ECO:0000256" key="1">
    <source>
        <dbReference type="SAM" id="Coils"/>
    </source>
</evidence>
<accession>A0A5Y1YDQ6</accession>
<organism evidence="2">
    <name type="scientific">Salmonella diarizonae</name>
    <dbReference type="NCBI Taxonomy" id="59204"/>
    <lineage>
        <taxon>Bacteria</taxon>
        <taxon>Pseudomonadati</taxon>
        <taxon>Pseudomonadota</taxon>
        <taxon>Gammaproteobacteria</taxon>
        <taxon>Enterobacterales</taxon>
        <taxon>Enterobacteriaceae</taxon>
        <taxon>Salmonella</taxon>
    </lineage>
</organism>
<dbReference type="Proteomes" id="UP000839735">
    <property type="component" value="Unassembled WGS sequence"/>
</dbReference>
<dbReference type="Proteomes" id="UP000885362">
    <property type="component" value="Unassembled WGS sequence"/>
</dbReference>
<gene>
    <name evidence="2" type="ORF">CTQ69_26065</name>
    <name evidence="3" type="ORF">EL06_24585</name>
</gene>
<sequence length="73" mass="8641">MNYDSNEELRQDIARISNDVTDLYQQIISLEQKYRWSSDNLTHALAGQVLRVAHHDLSGVYRQIYELELIFQD</sequence>
<dbReference type="AlphaFoldDB" id="A0A5Y1YDQ6"/>
<dbReference type="EMBL" id="RSHK01000035">
    <property type="protein sequence ID" value="MIE72485.1"/>
    <property type="molecule type" value="Genomic_DNA"/>
</dbReference>
<protein>
    <submittedName>
        <fullName evidence="2">Uncharacterized protein</fullName>
    </submittedName>
</protein>
<feature type="coiled-coil region" evidence="1">
    <location>
        <begin position="6"/>
        <end position="33"/>
    </location>
</feature>
<evidence type="ECO:0000313" key="3">
    <source>
        <dbReference type="EMBL" id="MIE72485.1"/>
    </source>
</evidence>
<reference evidence="3" key="2">
    <citation type="submission" date="2018-08" db="EMBL/GenBank/DDBJ databases">
        <authorList>
            <consortium name="GenomeTrakr network: Whole genome sequencing for foodborne pathogen traceback"/>
        </authorList>
    </citation>
    <scope>NUCLEOTIDE SEQUENCE [LARGE SCALE GENOMIC DNA]</scope>
    <source>
        <strain evidence="3">FMA0132</strain>
    </source>
</reference>
<evidence type="ECO:0000313" key="2">
    <source>
        <dbReference type="EMBL" id="ECC3917354.1"/>
    </source>
</evidence>
<keyword evidence="1" id="KW-0175">Coiled coil</keyword>
<proteinExistence type="predicted"/>
<comment type="caution">
    <text evidence="2">The sequence shown here is derived from an EMBL/GenBank/DDBJ whole genome shotgun (WGS) entry which is preliminary data.</text>
</comment>
<name>A0A5Y1YDQ6_SALDZ</name>
<reference evidence="2" key="1">
    <citation type="submission" date="2018-08" db="EMBL/GenBank/DDBJ databases">
        <authorList>
            <person name="Ashton P.M."/>
            <person name="Dallman T."/>
            <person name="Nair S."/>
            <person name="De Pinna E."/>
            <person name="Peters T."/>
            <person name="Grant K."/>
        </authorList>
    </citation>
    <scope>NUCLEOTIDE SEQUENCE [LARGE SCALE GENOMIC DNA]</scope>
    <source>
        <strain evidence="2">294779</strain>
    </source>
</reference>